<evidence type="ECO:0000313" key="4">
    <source>
        <dbReference type="EMBL" id="KAA8916982.1"/>
    </source>
</evidence>
<evidence type="ECO:0000256" key="3">
    <source>
        <dbReference type="ARBA" id="ARBA00022833"/>
    </source>
</evidence>
<dbReference type="OrthoDB" id="409136at2759"/>
<accession>A0A642VA18</accession>
<protein>
    <submittedName>
        <fullName evidence="4">Uncharacterized protein</fullName>
    </submittedName>
</protein>
<dbReference type="PANTHER" id="PTHR12143:SF19">
    <property type="entry name" value="PEPTIDE-N(4)-(N-ACETYL-BETA-GLUCOSAMINYL)ASPARAGINE AMIDASE"/>
    <property type="match status" value="1"/>
</dbReference>
<dbReference type="SUPFAM" id="SSF54001">
    <property type="entry name" value="Cysteine proteinases"/>
    <property type="match status" value="1"/>
</dbReference>
<dbReference type="GO" id="GO:0006516">
    <property type="term" value="P:glycoprotein catabolic process"/>
    <property type="evidence" value="ECO:0007669"/>
    <property type="project" value="TreeGrafter"/>
</dbReference>
<comment type="similarity">
    <text evidence="1">Belongs to the transglutaminase-like superfamily. PNGase family.</text>
</comment>
<dbReference type="FunFam" id="2.20.25.10:FF:000011">
    <property type="entry name" value="peptide-N(4)-(N-acetyl-beta- glucosaminyl)asparagine amidase"/>
    <property type="match status" value="1"/>
</dbReference>
<evidence type="ECO:0000256" key="2">
    <source>
        <dbReference type="ARBA" id="ARBA00022723"/>
    </source>
</evidence>
<organism evidence="4 5">
    <name type="scientific">Trichomonascus ciferrii</name>
    <dbReference type="NCBI Taxonomy" id="44093"/>
    <lineage>
        <taxon>Eukaryota</taxon>
        <taxon>Fungi</taxon>
        <taxon>Dikarya</taxon>
        <taxon>Ascomycota</taxon>
        <taxon>Saccharomycotina</taxon>
        <taxon>Dipodascomycetes</taxon>
        <taxon>Dipodascales</taxon>
        <taxon>Trichomonascaceae</taxon>
        <taxon>Trichomonascus</taxon>
        <taxon>Trichomonascus ciferrii complex</taxon>
    </lineage>
</organism>
<dbReference type="InterPro" id="IPR038765">
    <property type="entry name" value="Papain-like_cys_pep_sf"/>
</dbReference>
<sequence length="181" mass="20669">MVDPSALAKLIAEKYRSTSAQKSISSEQDRKFLCTLRGVSNTVFVYEDNELLDYALEILPLEDLYAKAEKREAEDASWGLQDYLVMELLRWFKQDFFKWVNHPKCSKCGGDTKAIGSTAPNEYEKSGGAGIVELSECPNCKQTERFPRYNQPKRLLQTRQGRCGEWANVSQLLSIFCFFLA</sequence>
<dbReference type="PANTHER" id="PTHR12143">
    <property type="entry name" value="PEPTIDE N-GLYCANASE PNGASE -RELATED"/>
    <property type="match status" value="1"/>
</dbReference>
<dbReference type="GO" id="GO:0000224">
    <property type="term" value="F:peptide-N4-(N-acetyl-beta-glucosaminyl)asparagine amidase activity"/>
    <property type="evidence" value="ECO:0007669"/>
    <property type="project" value="TreeGrafter"/>
</dbReference>
<keyword evidence="5" id="KW-1185">Reference proteome</keyword>
<dbReference type="AlphaFoldDB" id="A0A642VA18"/>
<dbReference type="Proteomes" id="UP000761534">
    <property type="component" value="Unassembled WGS sequence"/>
</dbReference>
<dbReference type="Gene3D" id="3.10.620.30">
    <property type="match status" value="1"/>
</dbReference>
<gene>
    <name evidence="4" type="ORF">TRICI_000880</name>
</gene>
<evidence type="ECO:0000313" key="5">
    <source>
        <dbReference type="Proteomes" id="UP000761534"/>
    </source>
</evidence>
<dbReference type="Gene3D" id="2.20.25.10">
    <property type="match status" value="1"/>
</dbReference>
<reference evidence="4" key="1">
    <citation type="journal article" date="2019" name="G3 (Bethesda)">
        <title>Genome Assemblies of Two Rare Opportunistic Yeast Pathogens: Diutina rugosa (syn. Candida rugosa) and Trichomonascus ciferrii (syn. Candida ciferrii).</title>
        <authorList>
            <person name="Mixao V."/>
            <person name="Saus E."/>
            <person name="Hansen A.P."/>
            <person name="Lass-Florl C."/>
            <person name="Gabaldon T."/>
        </authorList>
    </citation>
    <scope>NUCLEOTIDE SEQUENCE</scope>
    <source>
        <strain evidence="4">CBS 4856</strain>
    </source>
</reference>
<dbReference type="GO" id="GO:0005829">
    <property type="term" value="C:cytosol"/>
    <property type="evidence" value="ECO:0007669"/>
    <property type="project" value="TreeGrafter"/>
</dbReference>
<dbReference type="GO" id="GO:0046872">
    <property type="term" value="F:metal ion binding"/>
    <property type="evidence" value="ECO:0007669"/>
    <property type="project" value="UniProtKB-KW"/>
</dbReference>
<name>A0A642VA18_9ASCO</name>
<dbReference type="VEuPathDB" id="FungiDB:TRICI_000880"/>
<comment type="caution">
    <text evidence="4">The sequence shown here is derived from an EMBL/GenBank/DDBJ whole genome shotgun (WGS) entry which is preliminary data.</text>
</comment>
<dbReference type="InterPro" id="IPR050883">
    <property type="entry name" value="PNGase"/>
</dbReference>
<keyword evidence="3" id="KW-0862">Zinc</keyword>
<proteinExistence type="inferred from homology"/>
<dbReference type="GO" id="GO:0005634">
    <property type="term" value="C:nucleus"/>
    <property type="evidence" value="ECO:0007669"/>
    <property type="project" value="TreeGrafter"/>
</dbReference>
<dbReference type="EMBL" id="SWFS01000075">
    <property type="protein sequence ID" value="KAA8916982.1"/>
    <property type="molecule type" value="Genomic_DNA"/>
</dbReference>
<evidence type="ECO:0000256" key="1">
    <source>
        <dbReference type="ARBA" id="ARBA00009390"/>
    </source>
</evidence>
<keyword evidence="2" id="KW-0479">Metal-binding</keyword>